<dbReference type="RefSeq" id="WP_150453972.1">
    <property type="nucleotide sequence ID" value="NZ_VYKI01000005.1"/>
</dbReference>
<gene>
    <name evidence="1" type="ORF">FJU31_06260</name>
</gene>
<comment type="caution">
    <text evidence="1">The sequence shown here is derived from an EMBL/GenBank/DDBJ whole genome shotgun (WGS) entry which is preliminary data.</text>
</comment>
<reference evidence="1 2" key="1">
    <citation type="journal article" date="2020" name="Antonie Van Leeuwenhoek">
        <title>Stenotrophomonas cyclobalanopsidis sp. nov., isolated from the leaf spot disease of Cyclobalanopsis patelliformis.</title>
        <authorList>
            <person name="Bian D.R."/>
            <person name="Xue H."/>
            <person name="Piao C.G."/>
            <person name="Li Y."/>
        </authorList>
    </citation>
    <scope>NUCLEOTIDE SEQUENCE [LARGE SCALE GENOMIC DNA]</scope>
    <source>
        <strain evidence="1 2">TPQG1-4</strain>
    </source>
</reference>
<proteinExistence type="predicted"/>
<name>A0ABQ6T340_9GAMM</name>
<accession>A0ABQ6T340</accession>
<protein>
    <submittedName>
        <fullName evidence="1">Uncharacterized protein</fullName>
    </submittedName>
</protein>
<sequence length="154" mass="17582">MTLDLDEAREAFEQFLILMDDQIEWLVEQARDQDIVLDGSLQSFDSLESLYASMSATLTQDERAALRVVFARYLGDSVRELYGGQWTLPLDDVRDISFNMPVIVGHSTCPWLEFNPIHTMLAFSLRQESGMIRRVVAHSVDPQILDLSDLAEEE</sequence>
<keyword evidence="2" id="KW-1185">Reference proteome</keyword>
<evidence type="ECO:0000313" key="2">
    <source>
        <dbReference type="Proteomes" id="UP000326367"/>
    </source>
</evidence>
<organism evidence="1 2">
    <name type="scientific">Stenotrophomonas cyclobalanopsidis</name>
    <dbReference type="NCBI Taxonomy" id="2771362"/>
    <lineage>
        <taxon>Bacteria</taxon>
        <taxon>Pseudomonadati</taxon>
        <taxon>Pseudomonadota</taxon>
        <taxon>Gammaproteobacteria</taxon>
        <taxon>Lysobacterales</taxon>
        <taxon>Lysobacteraceae</taxon>
        <taxon>Stenotrophomonas</taxon>
    </lineage>
</organism>
<dbReference type="Proteomes" id="UP000326367">
    <property type="component" value="Unassembled WGS sequence"/>
</dbReference>
<evidence type="ECO:0000313" key="1">
    <source>
        <dbReference type="EMBL" id="KAA9001554.1"/>
    </source>
</evidence>
<dbReference type="EMBL" id="VYKI01000005">
    <property type="protein sequence ID" value="KAA9001554.1"/>
    <property type="molecule type" value="Genomic_DNA"/>
</dbReference>